<dbReference type="Gene3D" id="3.40.50.300">
    <property type="entry name" value="P-loop containing nucleotide triphosphate hydrolases"/>
    <property type="match status" value="1"/>
</dbReference>
<evidence type="ECO:0000259" key="22">
    <source>
        <dbReference type="Pfam" id="PF12062"/>
    </source>
</evidence>
<keyword evidence="12" id="KW-0472">Membrane</keyword>
<accession>A0A1A8RGK7</accession>
<feature type="disulfide bond" evidence="18">
    <location>
        <begin position="775"/>
        <end position="785"/>
    </location>
</feature>
<reference evidence="24" key="1">
    <citation type="submission" date="2016-05" db="EMBL/GenBank/DDBJ databases">
        <authorList>
            <person name="Lavstsen T."/>
            <person name="Jespersen J.S."/>
        </authorList>
    </citation>
    <scope>NUCLEOTIDE SEQUENCE</scope>
    <source>
        <tissue evidence="24">Brain</tissue>
    </source>
</reference>
<evidence type="ECO:0000256" key="6">
    <source>
        <dbReference type="ARBA" id="ARBA00022679"/>
    </source>
</evidence>
<comment type="pathway">
    <text evidence="3">Glycan metabolism; heparan sulfate biosynthesis.</text>
</comment>
<evidence type="ECO:0000256" key="11">
    <source>
        <dbReference type="ARBA" id="ARBA00023034"/>
    </source>
</evidence>
<evidence type="ECO:0000256" key="4">
    <source>
        <dbReference type="ARBA" id="ARBA00010420"/>
    </source>
</evidence>
<keyword evidence="14" id="KW-0325">Glycoprotein</keyword>
<dbReference type="UniPathway" id="UPA00756"/>
<keyword evidence="13 18" id="KW-1015">Disulfide bond</keyword>
<dbReference type="FunFam" id="3.40.50.300:FF:000176">
    <property type="entry name" value="bifunctional heparan sulfate N-deacetylase/N-sulfotransferase 1"/>
    <property type="match status" value="1"/>
</dbReference>
<evidence type="ECO:0000256" key="7">
    <source>
        <dbReference type="ARBA" id="ARBA00022692"/>
    </source>
</evidence>
<dbReference type="InterPro" id="IPR027417">
    <property type="entry name" value="P-loop_NTPase"/>
</dbReference>
<dbReference type="Pfam" id="PF12062">
    <property type="entry name" value="HSNSD-CE"/>
    <property type="match status" value="1"/>
</dbReference>
<dbReference type="PANTHER" id="PTHR10605:SF45">
    <property type="entry name" value="BIFUNCTIONAL HEPARAN SULFATE N-DEACETYLASE_N-SULFOTRANSFERASE 4"/>
    <property type="match status" value="1"/>
</dbReference>
<evidence type="ECO:0000256" key="1">
    <source>
        <dbReference type="ARBA" id="ARBA00004323"/>
    </source>
</evidence>
<dbReference type="InterPro" id="IPR036915">
    <property type="entry name" value="Cyclin-like_sf"/>
</dbReference>
<dbReference type="InterPro" id="IPR056793">
    <property type="entry name" value="HSNSD_N"/>
</dbReference>
<feature type="binding site" evidence="17">
    <location>
        <begin position="790"/>
        <end position="794"/>
    </location>
    <ligand>
        <name>3'-phosphoadenylyl sulfate</name>
        <dbReference type="ChEBI" id="CHEBI:58339"/>
    </ligand>
</feature>
<sequence>MHLGQSAEPACSQPLSISPYRQLPNPYPPNPPHTHVHTDPVVLVLVESQYSQLGQDIVAILESAHFQFRMEIASGKGDLPPLTEKGRGRYSLIIYENLLKYAHADTWNRQLLHQYCTEYRVGIIGFYRSTENSPSVLKLRGLPLVLRTNQVLWDSCVVSSSPLLHLTKPGTDRGALPGEDWTSFSSNHSTYQAVLHARAKEGSGAGSGDNAGPGFSLGLQATVVQDMGLYDGVRRVLFGQGLGYWLHRLILVDAISYLTDRKLTLGLDRHILVDIDDIFVGKEGTRMNTKDVKALLDTQKQLRSFISNFTFNLGFSGKFYHTGTAEEDEGDDLLLKYVDEFWWFPHMWSHMQPHLFHNESSLLEQMVLNKEFALEHNIPVDMGYAVAPHHSGVYPVHLQLYEAWRRVWNIRVTSTEEYPHLKPARYRKGFIHNNIMVLPRQTCGLFTHTIYYKEYPGGPKELDKSIRGGELFLTVLLNPISIFMTHLSNYGNDRLGLYTFVHLVSFLRSWTNLRLHTLPPLQLAHKYFQLFPEQRNPLWQNPCDDKRHKDIWSKEKTCDRLPKFLVVGPQKTGTTALYLFLLMHPSVSSNFPSPKTFEEVQFFNTNNYHKGIDWYMDFFPVPSNVSTDFMFEKSANYFPSEETPRRAASLLPKAKIITLLINPSDRAYSWYQHQRAHEDHAALQFTFYDVISAGRGAPAELRSLQSRCLIPGLYAAHLERWLAYYPPNQVMIIDGHQLRADPAAVMDEVQKFLGVTPHFNYSQALTFDPQKGFWCQVLEGGRTKCLGKSKGRKYPPMELEARAYLSKYYREHNVELSKLLHRLGQPLPSWLREELQKVQPKHVPCIGVSCLHIAAKMVEKESNISPSHELIRISQSKFTVSDLDRMEKIISEKLCVEPKAVTALTFLHLYYSAFTSLSAGREEIPSIGRLEAQLKACLCQLVFSKAKPSVLALSLIAHEFETLPSAMLLKIIPHFQRQLKICDSELLQWKDLVAKRMTEYRSSECNKPDNKKLVWILSRRTAQSLQTHHFSVPGLPTIPEMSWNESESEDSCEEMSYGEESLCGSLGSDGEGAFFPSTFLNCVE</sequence>
<reference evidence="24" key="2">
    <citation type="submission" date="2016-06" db="EMBL/GenBank/DDBJ databases">
        <title>The genome of a short-lived fish provides insights into sex chromosome evolution and the genetic control of aging.</title>
        <authorList>
            <person name="Reichwald K."/>
            <person name="Felder M."/>
            <person name="Petzold A."/>
            <person name="Koch P."/>
            <person name="Groth M."/>
            <person name="Platzer M."/>
        </authorList>
    </citation>
    <scope>NUCLEOTIDE SEQUENCE</scope>
    <source>
        <tissue evidence="24">Brain</tissue>
    </source>
</reference>
<dbReference type="SUPFAM" id="SSF47954">
    <property type="entry name" value="Cyclin-like"/>
    <property type="match status" value="1"/>
</dbReference>
<evidence type="ECO:0000259" key="23">
    <source>
        <dbReference type="Pfam" id="PF25119"/>
    </source>
</evidence>
<dbReference type="Pfam" id="PF00134">
    <property type="entry name" value="Cyclin_N"/>
    <property type="match status" value="1"/>
</dbReference>
<keyword evidence="11" id="KW-0333">Golgi apparatus</keyword>
<proteinExistence type="inferred from homology"/>
<dbReference type="Pfam" id="PF25119">
    <property type="entry name" value="HSNSD_N"/>
    <property type="match status" value="1"/>
</dbReference>
<feature type="active site" description="For sulfotransferase activity" evidence="16">
    <location>
        <position position="571"/>
    </location>
</feature>
<dbReference type="Gene3D" id="1.10.472.10">
    <property type="entry name" value="Cyclin-like"/>
    <property type="match status" value="2"/>
</dbReference>
<dbReference type="PANTHER" id="PTHR10605">
    <property type="entry name" value="HEPARAN SULFATE SULFOTRANSFERASE"/>
    <property type="match status" value="1"/>
</dbReference>
<organism evidence="24">
    <name type="scientific">Nothobranchius rachovii</name>
    <name type="common">bluefin notho</name>
    <dbReference type="NCBI Taxonomy" id="451742"/>
    <lineage>
        <taxon>Eukaryota</taxon>
        <taxon>Metazoa</taxon>
        <taxon>Chordata</taxon>
        <taxon>Craniata</taxon>
        <taxon>Vertebrata</taxon>
        <taxon>Euteleostomi</taxon>
        <taxon>Actinopterygii</taxon>
        <taxon>Neopterygii</taxon>
        <taxon>Teleostei</taxon>
        <taxon>Neoteleostei</taxon>
        <taxon>Acanthomorphata</taxon>
        <taxon>Ovalentaria</taxon>
        <taxon>Atherinomorphae</taxon>
        <taxon>Cyprinodontiformes</taxon>
        <taxon>Nothobranchiidae</taxon>
        <taxon>Nothobranchius</taxon>
    </lineage>
</organism>
<evidence type="ECO:0000256" key="2">
    <source>
        <dbReference type="ARBA" id="ARBA00004841"/>
    </source>
</evidence>
<evidence type="ECO:0000256" key="13">
    <source>
        <dbReference type="ARBA" id="ARBA00023157"/>
    </source>
</evidence>
<evidence type="ECO:0000256" key="15">
    <source>
        <dbReference type="ARBA" id="ARBA00023268"/>
    </source>
</evidence>
<comment type="subcellular location">
    <subcellularLocation>
        <location evidence="1">Golgi apparatus membrane</location>
        <topology evidence="1">Single-pass type II membrane protein</topology>
    </subcellularLocation>
</comment>
<feature type="region of interest" description="Disordered" evidence="19">
    <location>
        <begin position="1"/>
        <end position="34"/>
    </location>
</feature>
<evidence type="ECO:0000256" key="3">
    <source>
        <dbReference type="ARBA" id="ARBA00005093"/>
    </source>
</evidence>
<dbReference type="InterPro" id="IPR037359">
    <property type="entry name" value="NST/OST"/>
</dbReference>
<keyword evidence="15" id="KW-0511">Multifunctional enzyme</keyword>
<evidence type="ECO:0000256" key="5">
    <source>
        <dbReference type="ARBA" id="ARBA00012979"/>
    </source>
</evidence>
<evidence type="ECO:0000256" key="12">
    <source>
        <dbReference type="ARBA" id="ARBA00023136"/>
    </source>
</evidence>
<evidence type="ECO:0000256" key="14">
    <source>
        <dbReference type="ARBA" id="ARBA00023180"/>
    </source>
</evidence>
<dbReference type="GO" id="GO:0000139">
    <property type="term" value="C:Golgi membrane"/>
    <property type="evidence" value="ECO:0007669"/>
    <property type="project" value="UniProtKB-SubCell"/>
</dbReference>
<name>A0A1A8RGK7_9TELE</name>
<keyword evidence="7" id="KW-0812">Transmembrane</keyword>
<keyword evidence="9" id="KW-0735">Signal-anchor</keyword>
<feature type="binding site" evidence="17">
    <location>
        <position position="774"/>
    </location>
    <ligand>
        <name>3'-phosphoadenylyl sulfate</name>
        <dbReference type="ChEBI" id="CHEBI:58339"/>
    </ligand>
</feature>
<protein>
    <recommendedName>
        <fullName evidence="5">[heparan sulfate]-glucosamine N-sulfotransferase</fullName>
        <ecNumber evidence="5">2.8.2.8</ecNumber>
    </recommendedName>
</protein>
<keyword evidence="8" id="KW-0378">Hydrolase</keyword>
<evidence type="ECO:0000259" key="21">
    <source>
        <dbReference type="Pfam" id="PF00685"/>
    </source>
</evidence>
<feature type="domain" description="Cyclin N-terminal" evidence="20">
    <location>
        <begin position="836"/>
        <end position="895"/>
    </location>
</feature>
<keyword evidence="6 24" id="KW-0808">Transferase</keyword>
<dbReference type="AlphaFoldDB" id="A0A1A8RGK7"/>
<comment type="pathway">
    <text evidence="2">Glycan metabolism; heparin biosynthesis.</text>
</comment>
<evidence type="ECO:0000256" key="9">
    <source>
        <dbReference type="ARBA" id="ARBA00022968"/>
    </source>
</evidence>
<evidence type="ECO:0000256" key="8">
    <source>
        <dbReference type="ARBA" id="ARBA00022801"/>
    </source>
</evidence>
<dbReference type="InterPro" id="IPR021930">
    <property type="entry name" value="Heparan_SO4_deacetylase_dom"/>
</dbReference>
<comment type="similarity">
    <text evidence="4">Belongs to the sulfotransferase 1 family. NDST subfamily.</text>
</comment>
<dbReference type="Pfam" id="PF00685">
    <property type="entry name" value="Sulfotransfer_1"/>
    <property type="match status" value="1"/>
</dbReference>
<dbReference type="GO" id="GO:0016787">
    <property type="term" value="F:hydrolase activity"/>
    <property type="evidence" value="ECO:0007669"/>
    <property type="project" value="UniProtKB-KW"/>
</dbReference>
<dbReference type="UniPathway" id="UPA00862"/>
<evidence type="ECO:0000256" key="17">
    <source>
        <dbReference type="PIRSR" id="PIRSR637359-2"/>
    </source>
</evidence>
<evidence type="ECO:0000256" key="18">
    <source>
        <dbReference type="PIRSR" id="PIRSR637359-3"/>
    </source>
</evidence>
<dbReference type="InterPro" id="IPR000863">
    <property type="entry name" value="Sulfotransferase_dom"/>
</dbReference>
<evidence type="ECO:0000259" key="20">
    <source>
        <dbReference type="Pfam" id="PF00134"/>
    </source>
</evidence>
<feature type="domain" description="Heparan sulfate-N-deacetylase N-terminal" evidence="23">
    <location>
        <begin position="38"/>
        <end position="258"/>
    </location>
</feature>
<dbReference type="GO" id="GO:0015016">
    <property type="term" value="F:heparan sulfate N-sulfotransferase activity"/>
    <property type="evidence" value="ECO:0007669"/>
    <property type="project" value="UniProtKB-EC"/>
</dbReference>
<evidence type="ECO:0000256" key="16">
    <source>
        <dbReference type="PIRSR" id="PIRSR637359-1"/>
    </source>
</evidence>
<keyword evidence="10" id="KW-1133">Transmembrane helix</keyword>
<gene>
    <name evidence="24" type="primary">NDST3</name>
</gene>
<dbReference type="SUPFAM" id="SSF52540">
    <property type="entry name" value="P-loop containing nucleoside triphosphate hydrolases"/>
    <property type="match status" value="1"/>
</dbReference>
<feature type="binding site" evidence="17">
    <location>
        <position position="669"/>
    </location>
    <ligand>
        <name>3'-phosphoadenylyl sulfate</name>
        <dbReference type="ChEBI" id="CHEBI:58339"/>
    </ligand>
</feature>
<dbReference type="GO" id="GO:0019213">
    <property type="term" value="F:deacetylase activity"/>
    <property type="evidence" value="ECO:0007669"/>
    <property type="project" value="UniProtKB-ARBA"/>
</dbReference>
<dbReference type="InterPro" id="IPR006671">
    <property type="entry name" value="Cyclin_N"/>
</dbReference>
<dbReference type="GO" id="GO:0030210">
    <property type="term" value="P:heparin proteoglycan biosynthetic process"/>
    <property type="evidence" value="ECO:0007669"/>
    <property type="project" value="UniProtKB-UniPathway"/>
</dbReference>
<dbReference type="GO" id="GO:0015012">
    <property type="term" value="P:heparan sulfate proteoglycan biosynthetic process"/>
    <property type="evidence" value="ECO:0007669"/>
    <property type="project" value="UniProtKB-UniPathway"/>
</dbReference>
<feature type="domain" description="Heparan sulphate-N-deacetylase deacetylase" evidence="22">
    <location>
        <begin position="268"/>
        <end position="472"/>
    </location>
</feature>
<evidence type="ECO:0000256" key="10">
    <source>
        <dbReference type="ARBA" id="ARBA00022989"/>
    </source>
</evidence>
<evidence type="ECO:0000313" key="24">
    <source>
        <dbReference type="EMBL" id="SBS05220.1"/>
    </source>
</evidence>
<feature type="domain" description="Sulfotransferase" evidence="21">
    <location>
        <begin position="562"/>
        <end position="812"/>
    </location>
</feature>
<dbReference type="EC" id="2.8.2.8" evidence="5"/>
<dbReference type="EMBL" id="HAEH01016861">
    <property type="protein sequence ID" value="SBS05220.1"/>
    <property type="molecule type" value="Transcribed_RNA"/>
</dbReference>
<evidence type="ECO:0000256" key="19">
    <source>
        <dbReference type="SAM" id="MobiDB-lite"/>
    </source>
</evidence>